<evidence type="ECO:0000256" key="5">
    <source>
        <dbReference type="ARBA" id="ARBA00023027"/>
    </source>
</evidence>
<dbReference type="PIRSF" id="PIRSF000149">
    <property type="entry name" value="GAP_DH"/>
    <property type="match status" value="1"/>
</dbReference>
<dbReference type="InterPro" id="IPR036291">
    <property type="entry name" value="NAD(P)-bd_dom_sf"/>
</dbReference>
<dbReference type="InterPro" id="IPR006424">
    <property type="entry name" value="Glyceraldehyde-3-P_DH_1"/>
</dbReference>
<evidence type="ECO:0000256" key="8">
    <source>
        <dbReference type="PIRSR" id="PIRSR000149-2"/>
    </source>
</evidence>
<comment type="similarity">
    <text evidence="2 11">Belongs to the glyceraldehyde-3-phosphate dehydrogenase family.</text>
</comment>
<dbReference type="CDD" id="cd05214">
    <property type="entry name" value="GAPDH_I_N"/>
    <property type="match status" value="1"/>
</dbReference>
<evidence type="ECO:0000256" key="6">
    <source>
        <dbReference type="ARBA" id="ARBA00047698"/>
    </source>
</evidence>
<dbReference type="GO" id="GO:0051287">
    <property type="term" value="F:NAD binding"/>
    <property type="evidence" value="ECO:0007669"/>
    <property type="project" value="InterPro"/>
</dbReference>
<organism evidence="14 15">
    <name type="scientific">Edwardsiella tarda (strain FL6-60)</name>
    <dbReference type="NCBI Taxonomy" id="718251"/>
    <lineage>
        <taxon>Bacteria</taxon>
        <taxon>Pseudomonadati</taxon>
        <taxon>Pseudomonadota</taxon>
        <taxon>Gammaproteobacteria</taxon>
        <taxon>Enterobacterales</taxon>
        <taxon>Hafniaceae</taxon>
        <taxon>Edwardsiella</taxon>
    </lineage>
</organism>
<reference evidence="14 15" key="2">
    <citation type="journal article" date="2011" name="BMC Immunol.">
        <title>Comparison of static immersion and intravenous injection systems for exposure of zebrafish embryos to the natural pathogen Edwardsiella tarda.</title>
        <authorList>
            <person name="van Soest J.J."/>
            <person name="Stockhammer O.W."/>
            <person name="Ordas A."/>
            <person name="Bloemberg G.V."/>
            <person name="Spaink H.P."/>
            <person name="Meijer A.H."/>
        </authorList>
    </citation>
    <scope>NUCLEOTIDE SEQUENCE [LARGE SCALE GENOMIC DNA]</scope>
    <source>
        <strain evidence="14 15">FL6-60</strain>
    </source>
</reference>
<keyword evidence="15" id="KW-1185">Reference proteome</keyword>
<dbReference type="InterPro" id="IPR020828">
    <property type="entry name" value="GlycerAld_3-P_DH_NAD(P)-bd"/>
</dbReference>
<keyword evidence="4 12" id="KW-0560">Oxidoreductase</keyword>
<feature type="binding site" evidence="8">
    <location>
        <position position="232"/>
    </location>
    <ligand>
        <name>D-glyceraldehyde 3-phosphate</name>
        <dbReference type="ChEBI" id="CHEBI:59776"/>
    </ligand>
</feature>
<dbReference type="PRINTS" id="PR00078">
    <property type="entry name" value="G3PDHDRGNASE"/>
</dbReference>
<dbReference type="PATRIC" id="fig|718251.5.peg.1423"/>
<feature type="binding site" evidence="9">
    <location>
        <position position="314"/>
    </location>
    <ligand>
        <name>NAD(+)</name>
        <dbReference type="ChEBI" id="CHEBI:57540"/>
    </ligand>
</feature>
<evidence type="ECO:0000259" key="13">
    <source>
        <dbReference type="SMART" id="SM00846"/>
    </source>
</evidence>
<dbReference type="InterPro" id="IPR020831">
    <property type="entry name" value="GlycerAld/Erythrose_P_DH"/>
</dbReference>
<dbReference type="Pfam" id="PF02800">
    <property type="entry name" value="Gp_dh_C"/>
    <property type="match status" value="1"/>
</dbReference>
<feature type="active site" description="Nucleophile" evidence="7">
    <location>
        <position position="150"/>
    </location>
</feature>
<dbReference type="Gene3D" id="3.40.50.720">
    <property type="entry name" value="NAD(P)-binding Rossmann-like Domain"/>
    <property type="match status" value="1"/>
</dbReference>
<dbReference type="NCBIfam" id="TIGR01534">
    <property type="entry name" value="GAPDH-I"/>
    <property type="match status" value="1"/>
</dbReference>
<reference evidence="15" key="1">
    <citation type="submission" date="2010-08" db="EMBL/GenBank/DDBJ databases">
        <title>Genome comparisons of Edwardsiella bacteria analysed using deep sequencing technology.</title>
        <authorList>
            <person name="van Soest J.J."/>
            <person name="Henkel C.V."/>
            <person name="Jansen H.J."/>
            <person name="van den Hondel C.A.M.J.J."/>
            <person name="Bloemberg G.V."/>
            <person name="Meijer A.H."/>
            <person name="Spaink H.P."/>
        </authorList>
    </citation>
    <scope>NUCLEOTIDE SEQUENCE [LARGE SCALE GENOMIC DNA]</scope>
    <source>
        <strain evidence="15">FL6-60</strain>
    </source>
</reference>
<dbReference type="InterPro" id="IPR020829">
    <property type="entry name" value="GlycerAld_3-P_DH_cat"/>
</dbReference>
<sequence>MTIKVGINGFGRIGRIVFRAAQERSDIEIVGINDLLDANYMAYMLKYDSTHGRFNGTVEVKDGHLIVNGKKIRVTAERDPANLKWNEIGVDVVAEATGLFLTDETARKHIAAGAKKVVMTGPSKDATPMFVMGVNHKNYAGQEIVSNASCTTNCLAPLAKVLNDNFGIVEALMTTVHATTATQKTVDGPSMKDWRGGRGASQNIIPSSTGAAKAVGKVIPELNGKLTGMAFRVPTPNVSVVDLTARLAKPATYQQICDVMKAASEGEMKGVLGYTDEAVVSTDFNGEVCTSVFDADAGISLNDNFVKLVSWYDNETGYSNKVLDLIAHISK</sequence>
<evidence type="ECO:0000256" key="11">
    <source>
        <dbReference type="RuleBase" id="RU000397"/>
    </source>
</evidence>
<evidence type="ECO:0000256" key="2">
    <source>
        <dbReference type="ARBA" id="ARBA00007406"/>
    </source>
</evidence>
<evidence type="ECO:0000313" key="15">
    <source>
        <dbReference type="Proteomes" id="UP000002230"/>
    </source>
</evidence>
<dbReference type="SUPFAM" id="SSF51735">
    <property type="entry name" value="NAD(P)-binding Rossmann-fold domains"/>
    <property type="match status" value="1"/>
</dbReference>
<feature type="binding site" evidence="9">
    <location>
        <position position="120"/>
    </location>
    <ligand>
        <name>NAD(+)</name>
        <dbReference type="ChEBI" id="CHEBI:57540"/>
    </ligand>
</feature>
<evidence type="ECO:0000256" key="1">
    <source>
        <dbReference type="ARBA" id="ARBA00003501"/>
    </source>
</evidence>
<feature type="site" description="Activates thiol group during catalysis" evidence="10">
    <location>
        <position position="177"/>
    </location>
</feature>
<dbReference type="Pfam" id="PF00044">
    <property type="entry name" value="Gp_dh_N"/>
    <property type="match status" value="1"/>
</dbReference>
<dbReference type="HOGENOM" id="CLU_030140_0_3_6"/>
<dbReference type="SMR" id="A0A0H3DU57"/>
<evidence type="ECO:0000313" key="14">
    <source>
        <dbReference type="EMBL" id="ADM41489.1"/>
    </source>
</evidence>
<dbReference type="GO" id="GO:0006006">
    <property type="term" value="P:glucose metabolic process"/>
    <property type="evidence" value="ECO:0007669"/>
    <property type="project" value="InterPro"/>
</dbReference>
<comment type="catalytic activity">
    <reaction evidence="6">
        <text>D-glyceraldehyde 3-phosphate + phosphate + NAD(+) = (2R)-3-phospho-glyceroyl phosphate + NADH + H(+)</text>
        <dbReference type="Rhea" id="RHEA:10300"/>
        <dbReference type="ChEBI" id="CHEBI:15378"/>
        <dbReference type="ChEBI" id="CHEBI:43474"/>
        <dbReference type="ChEBI" id="CHEBI:57540"/>
        <dbReference type="ChEBI" id="CHEBI:57604"/>
        <dbReference type="ChEBI" id="CHEBI:57945"/>
        <dbReference type="ChEBI" id="CHEBI:59776"/>
        <dbReference type="EC" id="1.2.1.12"/>
    </reaction>
</comment>
<dbReference type="InterPro" id="IPR020830">
    <property type="entry name" value="GlycerAld_3-P_DH_AS"/>
</dbReference>
<dbReference type="FunFam" id="3.30.360.10:FF:000001">
    <property type="entry name" value="Glyceraldehyde-3-phosphate dehydrogenase"/>
    <property type="match status" value="1"/>
</dbReference>
<keyword evidence="5 9" id="KW-0520">NAD</keyword>
<dbReference type="AlphaFoldDB" id="A0A0H3DU57"/>
<dbReference type="SUPFAM" id="SSF55347">
    <property type="entry name" value="Glyceraldehyde-3-phosphate dehydrogenase-like, C-terminal domain"/>
    <property type="match status" value="1"/>
</dbReference>
<dbReference type="PANTHER" id="PTHR10836:SF76">
    <property type="entry name" value="GLYCERALDEHYDE-3-PHOSPHATE DEHYDROGENASE-RELATED"/>
    <property type="match status" value="1"/>
</dbReference>
<dbReference type="Proteomes" id="UP000002230">
    <property type="component" value="Chromosome"/>
</dbReference>
<comment type="function">
    <text evidence="1">Catalyzes the oxidative phosphorylation of glyceraldehyde 3-phosphate (G3P) to 1,3-bisphosphoglycerate (BPG) using the cofactor NAD. The first reaction step involves the formation of a hemiacetal intermediate between G3P and a cysteine residue, and this hemiacetal intermediate is then oxidized to a thioester, with concomitant reduction of NAD to NADH. The reduced NADH is then exchanged with the second NAD, and the thioester is attacked by a nucleophilic inorganic phosphate to produce BPG.</text>
</comment>
<evidence type="ECO:0000256" key="10">
    <source>
        <dbReference type="PIRSR" id="PIRSR000149-4"/>
    </source>
</evidence>
<evidence type="ECO:0000256" key="7">
    <source>
        <dbReference type="PIRSR" id="PIRSR000149-1"/>
    </source>
</evidence>
<dbReference type="PANTHER" id="PTHR10836">
    <property type="entry name" value="GLYCERALDEHYDE 3-PHOSPHATE DEHYDROGENASE"/>
    <property type="match status" value="1"/>
</dbReference>
<feature type="binding site" evidence="8">
    <location>
        <begin position="209"/>
        <end position="210"/>
    </location>
    <ligand>
        <name>D-glyceraldehyde 3-phosphate</name>
        <dbReference type="ChEBI" id="CHEBI:59776"/>
    </ligand>
</feature>
<dbReference type="FunFam" id="3.40.50.720:FF:000001">
    <property type="entry name" value="Glyceraldehyde-3-phosphate dehydrogenase"/>
    <property type="match status" value="1"/>
</dbReference>
<dbReference type="EC" id="1.2.1.-" evidence="12"/>
<gene>
    <name evidence="14" type="primary">gapA</name>
    <name evidence="14" type="ordered locus">ETAF_1377</name>
</gene>
<dbReference type="Gene3D" id="3.30.360.10">
    <property type="entry name" value="Dihydrodipicolinate Reductase, domain 2"/>
    <property type="match status" value="1"/>
</dbReference>
<feature type="binding site" evidence="8">
    <location>
        <begin position="149"/>
        <end position="151"/>
    </location>
    <ligand>
        <name>D-glyceraldehyde 3-phosphate</name>
        <dbReference type="ChEBI" id="CHEBI:59776"/>
    </ligand>
</feature>
<evidence type="ECO:0000256" key="3">
    <source>
        <dbReference type="ARBA" id="ARBA00011881"/>
    </source>
</evidence>
<dbReference type="GO" id="GO:0004365">
    <property type="term" value="F:glyceraldehyde-3-phosphate dehydrogenase (NAD+) (phosphorylating) activity"/>
    <property type="evidence" value="ECO:0007669"/>
    <property type="project" value="UniProtKB-EC"/>
</dbReference>
<feature type="domain" description="Glyceraldehyde 3-phosphate dehydrogenase NAD(P) binding" evidence="13">
    <location>
        <begin position="3"/>
        <end position="150"/>
    </location>
</feature>
<comment type="subunit">
    <text evidence="3">Homotetramer.</text>
</comment>
<evidence type="ECO:0000256" key="4">
    <source>
        <dbReference type="ARBA" id="ARBA00023002"/>
    </source>
</evidence>
<dbReference type="EMBL" id="CP002154">
    <property type="protein sequence ID" value="ADM41489.1"/>
    <property type="molecule type" value="Genomic_DNA"/>
</dbReference>
<evidence type="ECO:0000256" key="9">
    <source>
        <dbReference type="PIRSR" id="PIRSR000149-3"/>
    </source>
</evidence>
<name>A0A0H3DU57_EDWTF</name>
<feature type="binding site" evidence="9">
    <location>
        <begin position="12"/>
        <end position="13"/>
    </location>
    <ligand>
        <name>NAD(+)</name>
        <dbReference type="ChEBI" id="CHEBI:57540"/>
    </ligand>
</feature>
<dbReference type="PROSITE" id="PS00071">
    <property type="entry name" value="GAPDH"/>
    <property type="match status" value="1"/>
</dbReference>
<evidence type="ECO:0000256" key="12">
    <source>
        <dbReference type="RuleBase" id="RU361160"/>
    </source>
</evidence>
<dbReference type="NCBIfam" id="NF011954">
    <property type="entry name" value="PRK15425.1"/>
    <property type="match status" value="1"/>
</dbReference>
<dbReference type="KEGG" id="etd:ETAF_1377"/>
<feature type="binding site" evidence="9">
    <location>
        <position position="34"/>
    </location>
    <ligand>
        <name>NAD(+)</name>
        <dbReference type="ChEBI" id="CHEBI:57540"/>
    </ligand>
</feature>
<dbReference type="SMART" id="SM00846">
    <property type="entry name" value="Gp_dh_N"/>
    <property type="match status" value="1"/>
</dbReference>
<proteinExistence type="inferred from homology"/>
<accession>A0A0H3DU57</accession>
<dbReference type="CDD" id="cd18126">
    <property type="entry name" value="GAPDH_I_C"/>
    <property type="match status" value="1"/>
</dbReference>
<keyword evidence="9" id="KW-0547">Nucleotide-binding</keyword>
<feature type="binding site" evidence="9">
    <location>
        <position position="78"/>
    </location>
    <ligand>
        <name>NAD(+)</name>
        <dbReference type="ChEBI" id="CHEBI:57540"/>
    </ligand>
</feature>
<dbReference type="GO" id="GO:0050661">
    <property type="term" value="F:NADP binding"/>
    <property type="evidence" value="ECO:0007669"/>
    <property type="project" value="InterPro"/>
</dbReference>
<protein>
    <recommendedName>
        <fullName evidence="12">Glyceraldehyde-3-phosphate dehydrogenase</fullName>
        <ecNumber evidence="12">1.2.1.-</ecNumber>
    </recommendedName>
</protein>
<dbReference type="GO" id="GO:0072524">
    <property type="term" value="P:pyridine-containing compound metabolic process"/>
    <property type="evidence" value="ECO:0007669"/>
    <property type="project" value="UniProtKB-ARBA"/>
</dbReference>
<feature type="binding site" evidence="8">
    <location>
        <position position="180"/>
    </location>
    <ligand>
        <name>D-glyceraldehyde 3-phosphate</name>
        <dbReference type="ChEBI" id="CHEBI:59776"/>
    </ligand>
</feature>